<keyword evidence="1" id="KW-0472">Membrane</keyword>
<dbReference type="EMBL" id="JAAPAO010003003">
    <property type="protein sequence ID" value="KAF4646924.1"/>
    <property type="molecule type" value="Genomic_DNA"/>
</dbReference>
<organism evidence="2 3">
    <name type="scientific">Perkinsus chesapeaki</name>
    <name type="common">Clam parasite</name>
    <name type="synonym">Perkinsus andrewsi</name>
    <dbReference type="NCBI Taxonomy" id="330153"/>
    <lineage>
        <taxon>Eukaryota</taxon>
        <taxon>Sar</taxon>
        <taxon>Alveolata</taxon>
        <taxon>Perkinsozoa</taxon>
        <taxon>Perkinsea</taxon>
        <taxon>Perkinsida</taxon>
        <taxon>Perkinsidae</taxon>
        <taxon>Perkinsus</taxon>
    </lineage>
</organism>
<keyword evidence="1" id="KW-1133">Transmembrane helix</keyword>
<dbReference type="OrthoDB" id="436557at2759"/>
<reference evidence="2 3" key="1">
    <citation type="submission" date="2020-04" db="EMBL/GenBank/DDBJ databases">
        <title>Perkinsus chesapeaki whole genome sequence.</title>
        <authorList>
            <person name="Bogema D.R."/>
        </authorList>
    </citation>
    <scope>NUCLEOTIDE SEQUENCE [LARGE SCALE GENOMIC DNA]</scope>
    <source>
        <strain evidence="2">ATCC PRA-425</strain>
    </source>
</reference>
<feature type="non-terminal residue" evidence="2">
    <location>
        <position position="1"/>
    </location>
</feature>
<comment type="caution">
    <text evidence="2">The sequence shown here is derived from an EMBL/GenBank/DDBJ whole genome shotgun (WGS) entry which is preliminary data.</text>
</comment>
<sequence>EWTKKGDNYDIAAQVPMVFTVLITHAFVSTYGGAFRRSVLFNWALTVVYILFNVLVFSLIWTNSNSLSCVYRVNCDTGASLGTEGLPIIEQYSVGTIGGCFWGPQIRRYQLSVPEMADWTPDPAFDCRPHGPGAEEALRMLP</sequence>
<feature type="transmembrane region" description="Helical" evidence="1">
    <location>
        <begin position="12"/>
        <end position="32"/>
    </location>
</feature>
<evidence type="ECO:0000313" key="3">
    <source>
        <dbReference type="Proteomes" id="UP000591131"/>
    </source>
</evidence>
<gene>
    <name evidence="2" type="ORF">FOL47_005467</name>
</gene>
<evidence type="ECO:0000256" key="1">
    <source>
        <dbReference type="SAM" id="Phobius"/>
    </source>
</evidence>
<dbReference type="AlphaFoldDB" id="A0A7J6KIZ7"/>
<protein>
    <submittedName>
        <fullName evidence="2">Uncharacterized protein</fullName>
    </submittedName>
</protein>
<feature type="transmembrane region" description="Helical" evidence="1">
    <location>
        <begin position="39"/>
        <end position="61"/>
    </location>
</feature>
<proteinExistence type="predicted"/>
<keyword evidence="1" id="KW-0812">Transmembrane</keyword>
<accession>A0A7J6KIZ7</accession>
<evidence type="ECO:0000313" key="2">
    <source>
        <dbReference type="EMBL" id="KAF4646924.1"/>
    </source>
</evidence>
<dbReference type="Proteomes" id="UP000591131">
    <property type="component" value="Unassembled WGS sequence"/>
</dbReference>
<name>A0A7J6KIZ7_PERCH</name>
<feature type="non-terminal residue" evidence="2">
    <location>
        <position position="142"/>
    </location>
</feature>
<keyword evidence="3" id="KW-1185">Reference proteome</keyword>